<dbReference type="PANTHER" id="PTHR11097">
    <property type="entry name" value="EXOSOME COMPLEX EXONUCLEASE RIBOSOMAL RNA PROCESSING PROTEIN"/>
    <property type="match status" value="1"/>
</dbReference>
<dbReference type="GO" id="GO:0000176">
    <property type="term" value="C:nuclear exosome (RNase complex)"/>
    <property type="evidence" value="ECO:0007669"/>
    <property type="project" value="TreeGrafter"/>
</dbReference>
<reference evidence="9" key="1">
    <citation type="submission" date="2009-03" db="EMBL/GenBank/DDBJ databases">
        <title>Caligus clemensi ESTs and full-length cDNAs.</title>
        <authorList>
            <person name="Yasuike M."/>
            <person name="von Schalburg K."/>
            <person name="Cooper G."/>
            <person name="Leong J."/>
            <person name="Jones S.R.M."/>
            <person name="Koop B.F."/>
        </authorList>
    </citation>
    <scope>NUCLEOTIDE SEQUENCE</scope>
    <source>
        <tissue evidence="9">Whole</tissue>
    </source>
</reference>
<dbReference type="SUPFAM" id="SSF55666">
    <property type="entry name" value="Ribonuclease PH domain 2-like"/>
    <property type="match status" value="1"/>
</dbReference>
<dbReference type="GO" id="GO:0034473">
    <property type="term" value="P:U1 snRNA 3'-end processing"/>
    <property type="evidence" value="ECO:0007669"/>
    <property type="project" value="TreeGrafter"/>
</dbReference>
<dbReference type="InterPro" id="IPR020568">
    <property type="entry name" value="Ribosomal_Su5_D2-typ_SF"/>
</dbReference>
<dbReference type="GO" id="GO:0000177">
    <property type="term" value="C:cytoplasmic exosome (RNase complex)"/>
    <property type="evidence" value="ECO:0007669"/>
    <property type="project" value="TreeGrafter"/>
</dbReference>
<evidence type="ECO:0000256" key="1">
    <source>
        <dbReference type="ARBA" id="ARBA00004496"/>
    </source>
</evidence>
<evidence type="ECO:0000313" key="9">
    <source>
        <dbReference type="EMBL" id="ACO14897.1"/>
    </source>
</evidence>
<feature type="domain" description="Exoribonuclease phosphorolytic" evidence="8">
    <location>
        <begin position="194"/>
        <end position="256"/>
    </location>
</feature>
<evidence type="ECO:0000259" key="8">
    <source>
        <dbReference type="Pfam" id="PF03725"/>
    </source>
</evidence>
<evidence type="ECO:0000256" key="3">
    <source>
        <dbReference type="ARBA" id="ARBA00006678"/>
    </source>
</evidence>
<accession>C1C0U4</accession>
<gene>
    <name evidence="9" type="primary">EXOS7</name>
</gene>
<comment type="similarity">
    <text evidence="3">Belongs to the RNase PH family.</text>
</comment>
<dbReference type="GO" id="GO:0071038">
    <property type="term" value="P:TRAMP-dependent tRNA surveillance pathway"/>
    <property type="evidence" value="ECO:0007669"/>
    <property type="project" value="TreeGrafter"/>
</dbReference>
<dbReference type="InterPro" id="IPR001247">
    <property type="entry name" value="ExoRNase_PH_dom1"/>
</dbReference>
<dbReference type="GO" id="GO:0035925">
    <property type="term" value="F:mRNA 3'-UTR AU-rich region binding"/>
    <property type="evidence" value="ECO:0007669"/>
    <property type="project" value="TreeGrafter"/>
</dbReference>
<dbReference type="GO" id="GO:0005730">
    <property type="term" value="C:nucleolus"/>
    <property type="evidence" value="ECO:0007669"/>
    <property type="project" value="UniProtKB-SubCell"/>
</dbReference>
<dbReference type="PANTHER" id="PTHR11097:SF8">
    <property type="entry name" value="EXOSOME COMPLEX COMPONENT RRP42"/>
    <property type="match status" value="1"/>
</dbReference>
<dbReference type="GO" id="GO:0000467">
    <property type="term" value="P:exonucleolytic trimming to generate mature 3'-end of 5.8S rRNA from tricistronic rRNA transcript (SSU-rRNA, 5.8S rRNA, LSU-rRNA)"/>
    <property type="evidence" value="ECO:0007669"/>
    <property type="project" value="TreeGrafter"/>
</dbReference>
<evidence type="ECO:0000259" key="7">
    <source>
        <dbReference type="Pfam" id="PF01138"/>
    </source>
</evidence>
<dbReference type="AlphaFoldDB" id="C1C0U4"/>
<dbReference type="Pfam" id="PF03725">
    <property type="entry name" value="RNase_PH_C"/>
    <property type="match status" value="1"/>
</dbReference>
<dbReference type="GO" id="GO:0071035">
    <property type="term" value="P:nuclear polyadenylation-dependent rRNA catabolic process"/>
    <property type="evidence" value="ECO:0007669"/>
    <property type="project" value="TreeGrafter"/>
</dbReference>
<dbReference type="EMBL" id="BT080473">
    <property type="protein sequence ID" value="ACO14897.1"/>
    <property type="molecule type" value="mRNA"/>
</dbReference>
<dbReference type="InterPro" id="IPR050590">
    <property type="entry name" value="Exosome_comp_Rrp42_subfam"/>
</dbReference>
<dbReference type="InterPro" id="IPR027408">
    <property type="entry name" value="PNPase/RNase_PH_dom_sf"/>
</dbReference>
<dbReference type="GO" id="GO:0034475">
    <property type="term" value="P:U4 snRNA 3'-end processing"/>
    <property type="evidence" value="ECO:0007669"/>
    <property type="project" value="TreeGrafter"/>
</dbReference>
<dbReference type="InterPro" id="IPR015847">
    <property type="entry name" value="ExoRNase_PH_dom2"/>
</dbReference>
<evidence type="ECO:0000256" key="6">
    <source>
        <dbReference type="ARBA" id="ARBA00042523"/>
    </source>
</evidence>
<name>C1C0U4_CALCM</name>
<keyword evidence="5" id="KW-0271">Exosome</keyword>
<keyword evidence="9" id="KW-0378">Hydrolase</keyword>
<dbReference type="CDD" id="cd11367">
    <property type="entry name" value="RNase_PH_RRP42"/>
    <property type="match status" value="1"/>
</dbReference>
<protein>
    <recommendedName>
        <fullName evidence="6">Ribosomal RNA-processing protein 42</fullName>
    </recommendedName>
</protein>
<keyword evidence="4" id="KW-0963">Cytoplasm</keyword>
<dbReference type="GO" id="GO:0034476">
    <property type="term" value="P:U5 snRNA 3'-end processing"/>
    <property type="evidence" value="ECO:0007669"/>
    <property type="project" value="TreeGrafter"/>
</dbReference>
<dbReference type="GO" id="GO:0016075">
    <property type="term" value="P:rRNA catabolic process"/>
    <property type="evidence" value="ECO:0007669"/>
    <property type="project" value="TreeGrafter"/>
</dbReference>
<dbReference type="SUPFAM" id="SSF54211">
    <property type="entry name" value="Ribosomal protein S5 domain 2-like"/>
    <property type="match status" value="1"/>
</dbReference>
<keyword evidence="9" id="KW-0269">Exonuclease</keyword>
<evidence type="ECO:0000256" key="5">
    <source>
        <dbReference type="ARBA" id="ARBA00022835"/>
    </source>
</evidence>
<dbReference type="GO" id="GO:0071028">
    <property type="term" value="P:nuclear mRNA surveillance"/>
    <property type="evidence" value="ECO:0007669"/>
    <property type="project" value="TreeGrafter"/>
</dbReference>
<comment type="subcellular location">
    <subcellularLocation>
        <location evidence="1">Cytoplasm</location>
    </subcellularLocation>
    <subcellularLocation>
        <location evidence="2">Nucleus</location>
        <location evidence="2">Nucleolus</location>
    </subcellularLocation>
</comment>
<evidence type="ECO:0000256" key="4">
    <source>
        <dbReference type="ARBA" id="ARBA00022490"/>
    </source>
</evidence>
<dbReference type="Gene3D" id="3.30.230.70">
    <property type="entry name" value="GHMP Kinase, N-terminal domain"/>
    <property type="match status" value="1"/>
</dbReference>
<organism evidence="9">
    <name type="scientific">Caligus clemensi</name>
    <name type="common">Sea louse</name>
    <dbReference type="NCBI Taxonomy" id="344056"/>
    <lineage>
        <taxon>Eukaryota</taxon>
        <taxon>Metazoa</taxon>
        <taxon>Ecdysozoa</taxon>
        <taxon>Arthropoda</taxon>
        <taxon>Crustacea</taxon>
        <taxon>Multicrustacea</taxon>
        <taxon>Hexanauplia</taxon>
        <taxon>Copepoda</taxon>
        <taxon>Siphonostomatoida</taxon>
        <taxon>Caligidae</taxon>
        <taxon>Caligus</taxon>
    </lineage>
</organism>
<evidence type="ECO:0000256" key="2">
    <source>
        <dbReference type="ARBA" id="ARBA00004604"/>
    </source>
</evidence>
<keyword evidence="9" id="KW-0540">Nuclease</keyword>
<dbReference type="Pfam" id="PF01138">
    <property type="entry name" value="RNase_PH"/>
    <property type="match status" value="1"/>
</dbReference>
<dbReference type="GO" id="GO:0004527">
    <property type="term" value="F:exonuclease activity"/>
    <property type="evidence" value="ECO:0007669"/>
    <property type="project" value="UniProtKB-KW"/>
</dbReference>
<feature type="domain" description="Exoribonuclease phosphorolytic" evidence="7">
    <location>
        <begin position="32"/>
        <end position="163"/>
    </location>
</feature>
<sequence length="289" mass="30996">MASVLMGDAEKNLILEGIKENIRVDGRQRKDVRPMILETDIITHANGSARVQLSNTDVLVGVKAELCEHKPGGGLEFYVDCSANASPVFEGRGGEDLALEIASTPSSSYSDNKLFNRSILNVLQNRYAWILHVDVLILEVEGGNLFDVASSAVKAALFATQIPKVHIVDVDGGVPEIELSEDPDECFRLDVSNAPVLVTLNRIGHFCIADASPNEEACSSAAMVIAVSPSGRISSLRKIGDGSFHPDTLDDALSTAGDVGMCLNKALFKKLQAEEGLGSKKKECGFLRE</sequence>
<proteinExistence type="evidence at transcript level"/>
<dbReference type="InterPro" id="IPR036345">
    <property type="entry name" value="ExoRNase_PH_dom2_sf"/>
</dbReference>